<organism evidence="1 2">
    <name type="scientific">Entomophthora muscae</name>
    <dbReference type="NCBI Taxonomy" id="34485"/>
    <lineage>
        <taxon>Eukaryota</taxon>
        <taxon>Fungi</taxon>
        <taxon>Fungi incertae sedis</taxon>
        <taxon>Zoopagomycota</taxon>
        <taxon>Entomophthoromycotina</taxon>
        <taxon>Entomophthoromycetes</taxon>
        <taxon>Entomophthorales</taxon>
        <taxon>Entomophthoraceae</taxon>
        <taxon>Entomophthora</taxon>
    </lineage>
</organism>
<evidence type="ECO:0000313" key="2">
    <source>
        <dbReference type="Proteomes" id="UP001165960"/>
    </source>
</evidence>
<sequence length="211" mass="23126">MMKEYCIKNALKQIATTPYHPQAMGHLEHLNGSLVQLIVKLFQKHPITAWTKHFPSAFLILQARVNFYTGFNPSTLAFGTPHGLNGVEGESYERIKEATFRIDNSFTLETWSQGWDSNPGPESLWAAGPMDCGAACLYFPDVKPLQAEAKNNGPNGKASQTKGISTPNGGVIKAPKEGNKIPTISFMRLKSILVAHLSHPQMEALTCSLTS</sequence>
<gene>
    <name evidence="1" type="ORF">DSO57_1027607</name>
</gene>
<comment type="caution">
    <text evidence="1">The sequence shown here is derived from an EMBL/GenBank/DDBJ whole genome shotgun (WGS) entry which is preliminary data.</text>
</comment>
<accession>A0ACC2RGE8</accession>
<name>A0ACC2RGE8_9FUNG</name>
<dbReference type="Proteomes" id="UP001165960">
    <property type="component" value="Unassembled WGS sequence"/>
</dbReference>
<protein>
    <submittedName>
        <fullName evidence="1">Uncharacterized protein</fullName>
    </submittedName>
</protein>
<reference evidence="1" key="1">
    <citation type="submission" date="2022-04" db="EMBL/GenBank/DDBJ databases">
        <title>Genome of the entomopathogenic fungus Entomophthora muscae.</title>
        <authorList>
            <person name="Elya C."/>
            <person name="Lovett B.R."/>
            <person name="Lee E."/>
            <person name="Macias A.M."/>
            <person name="Hajek A.E."/>
            <person name="De Bivort B.L."/>
            <person name="Kasson M.T."/>
            <person name="De Fine Licht H.H."/>
            <person name="Stajich J.E."/>
        </authorList>
    </citation>
    <scope>NUCLEOTIDE SEQUENCE</scope>
    <source>
        <strain evidence="1">Berkeley</strain>
    </source>
</reference>
<keyword evidence="2" id="KW-1185">Reference proteome</keyword>
<dbReference type="EMBL" id="QTSX02007269">
    <property type="protein sequence ID" value="KAJ9049156.1"/>
    <property type="molecule type" value="Genomic_DNA"/>
</dbReference>
<proteinExistence type="predicted"/>
<evidence type="ECO:0000313" key="1">
    <source>
        <dbReference type="EMBL" id="KAJ9049156.1"/>
    </source>
</evidence>